<evidence type="ECO:0000313" key="4">
    <source>
        <dbReference type="Proteomes" id="UP000184267"/>
    </source>
</evidence>
<name>A0A1M2W2D7_TRAPU</name>
<gene>
    <name evidence="3" type="ORF">TRAPUB_9429</name>
</gene>
<evidence type="ECO:0000313" key="3">
    <source>
        <dbReference type="EMBL" id="OJT14019.1"/>
    </source>
</evidence>
<dbReference type="OMA" id="VIDSTGW"/>
<organism evidence="3 4">
    <name type="scientific">Trametes pubescens</name>
    <name type="common">White-rot fungus</name>
    <dbReference type="NCBI Taxonomy" id="154538"/>
    <lineage>
        <taxon>Eukaryota</taxon>
        <taxon>Fungi</taxon>
        <taxon>Dikarya</taxon>
        <taxon>Basidiomycota</taxon>
        <taxon>Agaricomycotina</taxon>
        <taxon>Agaricomycetes</taxon>
        <taxon>Polyporales</taxon>
        <taxon>Polyporaceae</taxon>
        <taxon>Trametes</taxon>
    </lineage>
</organism>
<comment type="caution">
    <text evidence="3">The sequence shown here is derived from an EMBL/GenBank/DDBJ whole genome shotgun (WGS) entry which is preliminary data.</text>
</comment>
<keyword evidence="4" id="KW-1185">Reference proteome</keyword>
<proteinExistence type="predicted"/>
<reference evidence="3 4" key="1">
    <citation type="submission" date="2016-10" db="EMBL/GenBank/DDBJ databases">
        <title>Genome sequence of the basidiomycete white-rot fungus Trametes pubescens.</title>
        <authorList>
            <person name="Makela M.R."/>
            <person name="Granchi Z."/>
            <person name="Peng M."/>
            <person name="De Vries R.P."/>
            <person name="Grigoriev I."/>
            <person name="Riley R."/>
            <person name="Hilden K."/>
        </authorList>
    </citation>
    <scope>NUCLEOTIDE SEQUENCE [LARGE SCALE GENOMIC DNA]</scope>
    <source>
        <strain evidence="3 4">FBCC735</strain>
    </source>
</reference>
<dbReference type="OrthoDB" id="2563021at2759"/>
<feature type="compositionally biased region" description="Basic and acidic residues" evidence="1">
    <location>
        <begin position="257"/>
        <end position="267"/>
    </location>
</feature>
<sequence length="323" mass="33460">MEPFKWTVSLVSLPQRSVYPRGSTRLQMYGMPFFVTVSDANGVGWSNGPIHPTGDGSTSCLDLDAALHPKPPQISAGGAAGIAIGTLVLGALIGLLGSFLLARWKFKNGSPSHPFAYARKLSDPGDTPTLSQYPPSSAMSTTFGSSAQRGGHADEHGLLAGSPATPAFAHNQSFSLSEREDGVVSPTGHQHSPSAGSSNVSPTNTGAPPRSPLGGLGQNSASHVYVVHHDAGRPPPVTVFTSDGTEVVELPPQYETAARREEQEREQQGQGRGASGARPLPTSPPTPSGQRRVPRSLPQKPTMVASNADAPATSPSSPANSPS</sequence>
<feature type="transmembrane region" description="Helical" evidence="2">
    <location>
        <begin position="79"/>
        <end position="102"/>
    </location>
</feature>
<accession>A0A1M2W2D7</accession>
<feature type="compositionally biased region" description="Polar residues" evidence="1">
    <location>
        <begin position="187"/>
        <end position="206"/>
    </location>
</feature>
<evidence type="ECO:0000256" key="1">
    <source>
        <dbReference type="SAM" id="MobiDB-lite"/>
    </source>
</evidence>
<keyword evidence="2" id="KW-0472">Membrane</keyword>
<feature type="region of interest" description="Disordered" evidence="1">
    <location>
        <begin position="117"/>
        <end position="323"/>
    </location>
</feature>
<dbReference type="EMBL" id="MNAD01000339">
    <property type="protein sequence ID" value="OJT14019.1"/>
    <property type="molecule type" value="Genomic_DNA"/>
</dbReference>
<dbReference type="Proteomes" id="UP000184267">
    <property type="component" value="Unassembled WGS sequence"/>
</dbReference>
<dbReference type="AlphaFoldDB" id="A0A1M2W2D7"/>
<evidence type="ECO:0000256" key="2">
    <source>
        <dbReference type="SAM" id="Phobius"/>
    </source>
</evidence>
<feature type="compositionally biased region" description="Polar residues" evidence="1">
    <location>
        <begin position="128"/>
        <end position="148"/>
    </location>
</feature>
<keyword evidence="2" id="KW-0812">Transmembrane</keyword>
<keyword evidence="2" id="KW-1133">Transmembrane helix</keyword>
<protein>
    <submittedName>
        <fullName evidence="3">Uncharacterized protein</fullName>
    </submittedName>
</protein>
<feature type="compositionally biased region" description="Low complexity" evidence="1">
    <location>
        <begin position="305"/>
        <end position="323"/>
    </location>
</feature>